<feature type="transmembrane region" description="Helical" evidence="5">
    <location>
        <begin position="266"/>
        <end position="284"/>
    </location>
</feature>
<keyword evidence="3 5" id="KW-1133">Transmembrane helix</keyword>
<dbReference type="Gene3D" id="1.20.1250.20">
    <property type="entry name" value="MFS general substrate transporter like domains"/>
    <property type="match status" value="1"/>
</dbReference>
<dbReference type="AlphaFoldDB" id="A0A840F503"/>
<proteinExistence type="predicted"/>
<sequence>MSTVDVRAAARSHPLPTALVVAGVLLVAGNLRAAITTVGPVLTDIEDDLGLPSSAASILVSLPLLAFAAVSPFVPRLADRMGLERAIGASLGVLALGLVLRSVPPQAMLWIGTALIGVAIAVLNVVLPALVKRDFPTRIGQITGAYSAVQSTFAAIAAGVAVPVAGATALGWRLPLGMWAGLALVALGVMAPQLRRTTAVAEPVDVSVQPTPAPVAARSPWRTLLGWQVTLFMGLQSTVFYVVITWLPTIETDAGVSDGAAGAHQFMLNACGIVGALGCSALIARLADQRYLGAAIGTVLLIGVVGVLVAPSASIVWACVFGVGGGSAIVLSLSLFGLRTANHRQAASLSGMAQCFGYVLAAVGPVLAGALHDATDSWTPVLVILLVGTCVIIAAGYLAGRDRVAA</sequence>
<feature type="domain" description="Major facilitator superfamily (MFS) profile" evidence="6">
    <location>
        <begin position="18"/>
        <end position="403"/>
    </location>
</feature>
<evidence type="ECO:0000256" key="4">
    <source>
        <dbReference type="ARBA" id="ARBA00023136"/>
    </source>
</evidence>
<dbReference type="EMBL" id="JACIFP010000001">
    <property type="protein sequence ID" value="MBB4135340.1"/>
    <property type="molecule type" value="Genomic_DNA"/>
</dbReference>
<keyword evidence="2 5" id="KW-0812">Transmembrane</keyword>
<organism evidence="7 8">
    <name type="scientific">Gordonia humi</name>
    <dbReference type="NCBI Taxonomy" id="686429"/>
    <lineage>
        <taxon>Bacteria</taxon>
        <taxon>Bacillati</taxon>
        <taxon>Actinomycetota</taxon>
        <taxon>Actinomycetes</taxon>
        <taxon>Mycobacteriales</taxon>
        <taxon>Gordoniaceae</taxon>
        <taxon>Gordonia</taxon>
    </lineage>
</organism>
<dbReference type="InterPro" id="IPR020846">
    <property type="entry name" value="MFS_dom"/>
</dbReference>
<feature type="transmembrane region" description="Helical" evidence="5">
    <location>
        <begin position="291"/>
        <end position="309"/>
    </location>
</feature>
<feature type="transmembrane region" description="Helical" evidence="5">
    <location>
        <begin position="377"/>
        <end position="400"/>
    </location>
</feature>
<evidence type="ECO:0000313" key="8">
    <source>
        <dbReference type="Proteomes" id="UP000551501"/>
    </source>
</evidence>
<comment type="caution">
    <text evidence="7">The sequence shown here is derived from an EMBL/GenBank/DDBJ whole genome shotgun (WGS) entry which is preliminary data.</text>
</comment>
<reference evidence="7 8" key="1">
    <citation type="submission" date="2020-08" db="EMBL/GenBank/DDBJ databases">
        <title>Sequencing the genomes of 1000 actinobacteria strains.</title>
        <authorList>
            <person name="Klenk H.-P."/>
        </authorList>
    </citation>
    <scope>NUCLEOTIDE SEQUENCE [LARGE SCALE GENOMIC DNA]</scope>
    <source>
        <strain evidence="7 8">DSM 45298</strain>
    </source>
</reference>
<dbReference type="InterPro" id="IPR052524">
    <property type="entry name" value="MFS_Cyanate_Porter"/>
</dbReference>
<dbReference type="PANTHER" id="PTHR23523:SF2">
    <property type="entry name" value="2-NITROIMIDAZOLE TRANSPORTER"/>
    <property type="match status" value="1"/>
</dbReference>
<dbReference type="Proteomes" id="UP000551501">
    <property type="component" value="Unassembled WGS sequence"/>
</dbReference>
<dbReference type="PROSITE" id="PS50850">
    <property type="entry name" value="MFS"/>
    <property type="match status" value="1"/>
</dbReference>
<dbReference type="GO" id="GO:0022857">
    <property type="term" value="F:transmembrane transporter activity"/>
    <property type="evidence" value="ECO:0007669"/>
    <property type="project" value="InterPro"/>
</dbReference>
<evidence type="ECO:0000256" key="5">
    <source>
        <dbReference type="SAM" id="Phobius"/>
    </source>
</evidence>
<feature type="transmembrane region" description="Helical" evidence="5">
    <location>
        <begin position="172"/>
        <end position="191"/>
    </location>
</feature>
<feature type="transmembrane region" description="Helical" evidence="5">
    <location>
        <begin position="143"/>
        <end position="166"/>
    </location>
</feature>
<accession>A0A840F503</accession>
<dbReference type="InterPro" id="IPR011701">
    <property type="entry name" value="MFS"/>
</dbReference>
<dbReference type="Pfam" id="PF07690">
    <property type="entry name" value="MFS_1"/>
    <property type="match status" value="1"/>
</dbReference>
<dbReference type="PANTHER" id="PTHR23523">
    <property type="match status" value="1"/>
</dbReference>
<comment type="subcellular location">
    <subcellularLocation>
        <location evidence="1">Cell membrane</location>
        <topology evidence="1">Multi-pass membrane protein</topology>
    </subcellularLocation>
</comment>
<gene>
    <name evidence="7" type="ORF">BKA16_001892</name>
</gene>
<evidence type="ECO:0000259" key="6">
    <source>
        <dbReference type="PROSITE" id="PS50850"/>
    </source>
</evidence>
<feature type="transmembrane region" description="Helical" evidence="5">
    <location>
        <begin position="315"/>
        <end position="337"/>
    </location>
</feature>
<dbReference type="CDD" id="cd17339">
    <property type="entry name" value="MFS_NIMT_CynX_like"/>
    <property type="match status" value="1"/>
</dbReference>
<keyword evidence="8" id="KW-1185">Reference proteome</keyword>
<name>A0A840F503_9ACTN</name>
<keyword evidence="4 5" id="KW-0472">Membrane</keyword>
<protein>
    <submittedName>
        <fullName evidence="7">CP family cyanate transporter-like MFS transporter</fullName>
    </submittedName>
</protein>
<evidence type="ECO:0000256" key="2">
    <source>
        <dbReference type="ARBA" id="ARBA00022692"/>
    </source>
</evidence>
<feature type="transmembrane region" description="Helical" evidence="5">
    <location>
        <begin position="86"/>
        <end position="103"/>
    </location>
</feature>
<evidence type="ECO:0000256" key="1">
    <source>
        <dbReference type="ARBA" id="ARBA00004651"/>
    </source>
</evidence>
<evidence type="ECO:0000313" key="7">
    <source>
        <dbReference type="EMBL" id="MBB4135340.1"/>
    </source>
</evidence>
<dbReference type="SUPFAM" id="SSF103473">
    <property type="entry name" value="MFS general substrate transporter"/>
    <property type="match status" value="1"/>
</dbReference>
<feature type="transmembrane region" description="Helical" evidence="5">
    <location>
        <begin position="224"/>
        <end position="246"/>
    </location>
</feature>
<evidence type="ECO:0000256" key="3">
    <source>
        <dbReference type="ARBA" id="ARBA00022989"/>
    </source>
</evidence>
<feature type="transmembrane region" description="Helical" evidence="5">
    <location>
        <begin position="49"/>
        <end position="74"/>
    </location>
</feature>
<feature type="transmembrane region" description="Helical" evidence="5">
    <location>
        <begin position="109"/>
        <end position="131"/>
    </location>
</feature>
<dbReference type="InterPro" id="IPR036259">
    <property type="entry name" value="MFS_trans_sf"/>
</dbReference>
<dbReference type="GO" id="GO:0005886">
    <property type="term" value="C:plasma membrane"/>
    <property type="evidence" value="ECO:0007669"/>
    <property type="project" value="UniProtKB-SubCell"/>
</dbReference>
<dbReference type="RefSeq" id="WP_183370395.1">
    <property type="nucleotide sequence ID" value="NZ_BAABHL010000127.1"/>
</dbReference>
<feature type="transmembrane region" description="Helical" evidence="5">
    <location>
        <begin position="349"/>
        <end position="371"/>
    </location>
</feature>